<keyword evidence="2" id="KW-0238">DNA-binding</keyword>
<dbReference type="SMART" id="SM00342">
    <property type="entry name" value="HTH_ARAC"/>
    <property type="match status" value="1"/>
</dbReference>
<feature type="domain" description="HTH araC/xylS-type" evidence="5">
    <location>
        <begin position="273"/>
        <end position="377"/>
    </location>
</feature>
<evidence type="ECO:0000256" key="1">
    <source>
        <dbReference type="ARBA" id="ARBA00023015"/>
    </source>
</evidence>
<dbReference type="GO" id="GO:0043565">
    <property type="term" value="F:sequence-specific DNA binding"/>
    <property type="evidence" value="ECO:0007669"/>
    <property type="project" value="InterPro"/>
</dbReference>
<gene>
    <name evidence="6" type="ORF">D7Z94_18585</name>
</gene>
<protein>
    <submittedName>
        <fullName evidence="6">AraC family transcriptional regulator</fullName>
    </submittedName>
</protein>
<keyword evidence="4" id="KW-0472">Membrane</keyword>
<sequence>MEHQTDITFNIWSVLLLFGFLQGLSLSIVLVTGVSKKKSKYFLISLIVILSLNLLNYLAINSTLYIKIPHFTHLSLPFLFLIGPLFLYYIKSILSTRLTLKRSDLLHTLPFLLAVVYMLPFFMLPGDAKILLIKNQIQSNSQVLDLGTQIFSVTQILQCLVYIVISLRLLSKKSQTNIGKVYKSKLMWLKKFALGFLVFWLIDFLALLWYFQKGFIDIRAYYLTMFCCALAIHTLVVLAIKSNKAFTEVFLDTTGEKYQSSGLLESDLKRYLSEILVYMEKEKPYLDHDLSLSKLSKDINKPKYLVSQVLNVELGKNFYEFLNEYRFKEAKSRLTNPEYRHLTILAVAYDSGFSNKNTFNKVFKKLSGTTPSEFLKSTSQTDV</sequence>
<evidence type="ECO:0000256" key="3">
    <source>
        <dbReference type="ARBA" id="ARBA00023163"/>
    </source>
</evidence>
<organism evidence="6 7">
    <name type="scientific">Ulvibacterium marinum</name>
    <dbReference type="NCBI Taxonomy" id="2419782"/>
    <lineage>
        <taxon>Bacteria</taxon>
        <taxon>Pseudomonadati</taxon>
        <taxon>Bacteroidota</taxon>
        <taxon>Flavobacteriia</taxon>
        <taxon>Flavobacteriales</taxon>
        <taxon>Flavobacteriaceae</taxon>
        <taxon>Ulvibacterium</taxon>
    </lineage>
</organism>
<keyword evidence="4" id="KW-0812">Transmembrane</keyword>
<feature type="transmembrane region" description="Helical" evidence="4">
    <location>
        <begin position="192"/>
        <end position="212"/>
    </location>
</feature>
<dbReference type="PANTHER" id="PTHR43280">
    <property type="entry name" value="ARAC-FAMILY TRANSCRIPTIONAL REGULATOR"/>
    <property type="match status" value="1"/>
</dbReference>
<dbReference type="EMBL" id="RBCJ01000003">
    <property type="protein sequence ID" value="RKN80237.1"/>
    <property type="molecule type" value="Genomic_DNA"/>
</dbReference>
<dbReference type="Gene3D" id="1.10.10.60">
    <property type="entry name" value="Homeodomain-like"/>
    <property type="match status" value="2"/>
</dbReference>
<keyword evidence="4" id="KW-1133">Transmembrane helix</keyword>
<dbReference type="InterPro" id="IPR020449">
    <property type="entry name" value="Tscrpt_reg_AraC-type_HTH"/>
</dbReference>
<keyword evidence="7" id="KW-1185">Reference proteome</keyword>
<feature type="transmembrane region" description="Helical" evidence="4">
    <location>
        <begin position="12"/>
        <end position="34"/>
    </location>
</feature>
<evidence type="ECO:0000313" key="6">
    <source>
        <dbReference type="EMBL" id="RKN80237.1"/>
    </source>
</evidence>
<feature type="transmembrane region" description="Helical" evidence="4">
    <location>
        <begin position="218"/>
        <end position="240"/>
    </location>
</feature>
<dbReference type="AlphaFoldDB" id="A0A3B0C8H1"/>
<keyword evidence="3" id="KW-0804">Transcription</keyword>
<name>A0A3B0C8H1_9FLAO</name>
<feature type="transmembrane region" description="Helical" evidence="4">
    <location>
        <begin position="41"/>
        <end position="59"/>
    </location>
</feature>
<feature type="transmembrane region" description="Helical" evidence="4">
    <location>
        <begin position="150"/>
        <end position="171"/>
    </location>
</feature>
<comment type="caution">
    <text evidence="6">The sequence shown here is derived from an EMBL/GenBank/DDBJ whole genome shotgun (WGS) entry which is preliminary data.</text>
</comment>
<evidence type="ECO:0000313" key="7">
    <source>
        <dbReference type="Proteomes" id="UP000276603"/>
    </source>
</evidence>
<keyword evidence="1" id="KW-0805">Transcription regulation</keyword>
<dbReference type="SUPFAM" id="SSF46689">
    <property type="entry name" value="Homeodomain-like"/>
    <property type="match status" value="1"/>
</dbReference>
<dbReference type="InterPro" id="IPR009057">
    <property type="entry name" value="Homeodomain-like_sf"/>
</dbReference>
<accession>A0A3B0C8H1</accession>
<reference evidence="6 7" key="1">
    <citation type="submission" date="2018-10" db="EMBL/GenBank/DDBJ databases">
        <title>Ulvibacterium marinum gen. nov., sp. nov., a novel marine bacterium of the family Flavobacteriaceae, isolated from a culture of the green alga Ulva prolifera.</title>
        <authorList>
            <person name="Zhang Z."/>
        </authorList>
    </citation>
    <scope>NUCLEOTIDE SEQUENCE [LARGE SCALE GENOMIC DNA]</scope>
    <source>
        <strain evidence="6 7">CCMM003</strain>
    </source>
</reference>
<dbReference type="InterPro" id="IPR018060">
    <property type="entry name" value="HTH_AraC"/>
</dbReference>
<dbReference type="OrthoDB" id="5492415at2"/>
<proteinExistence type="predicted"/>
<dbReference type="Pfam" id="PF12833">
    <property type="entry name" value="HTH_18"/>
    <property type="match status" value="1"/>
</dbReference>
<feature type="transmembrane region" description="Helical" evidence="4">
    <location>
        <begin position="71"/>
        <end position="90"/>
    </location>
</feature>
<dbReference type="PROSITE" id="PS01124">
    <property type="entry name" value="HTH_ARAC_FAMILY_2"/>
    <property type="match status" value="1"/>
</dbReference>
<evidence type="ECO:0000256" key="2">
    <source>
        <dbReference type="ARBA" id="ARBA00023125"/>
    </source>
</evidence>
<dbReference type="Proteomes" id="UP000276603">
    <property type="component" value="Unassembled WGS sequence"/>
</dbReference>
<evidence type="ECO:0000256" key="4">
    <source>
        <dbReference type="SAM" id="Phobius"/>
    </source>
</evidence>
<feature type="transmembrane region" description="Helical" evidence="4">
    <location>
        <begin position="111"/>
        <end position="130"/>
    </location>
</feature>
<evidence type="ECO:0000259" key="5">
    <source>
        <dbReference type="PROSITE" id="PS01124"/>
    </source>
</evidence>
<dbReference type="PRINTS" id="PR00032">
    <property type="entry name" value="HTHARAC"/>
</dbReference>
<dbReference type="PANTHER" id="PTHR43280:SF29">
    <property type="entry name" value="ARAC-FAMILY TRANSCRIPTIONAL REGULATOR"/>
    <property type="match status" value="1"/>
</dbReference>
<dbReference type="GO" id="GO:0003700">
    <property type="term" value="F:DNA-binding transcription factor activity"/>
    <property type="evidence" value="ECO:0007669"/>
    <property type="project" value="InterPro"/>
</dbReference>
<dbReference type="RefSeq" id="WP_120713046.1">
    <property type="nucleotide sequence ID" value="NZ_RBCJ01000003.1"/>
</dbReference>